<comment type="similarity">
    <text evidence="13">Belongs to the AccD/PCCB family.</text>
</comment>
<dbReference type="SUPFAM" id="SSF52096">
    <property type="entry name" value="ClpP/crotonase"/>
    <property type="match status" value="1"/>
</dbReference>
<dbReference type="GO" id="GO:2001295">
    <property type="term" value="P:malonyl-CoA biosynthetic process"/>
    <property type="evidence" value="ECO:0007669"/>
    <property type="project" value="UniProtKB-UniRule"/>
</dbReference>
<dbReference type="Proteomes" id="UP000183255">
    <property type="component" value="Unassembled WGS sequence"/>
</dbReference>
<dbReference type="NCBIfam" id="TIGR00515">
    <property type="entry name" value="accD"/>
    <property type="match status" value="1"/>
</dbReference>
<dbReference type="PRINTS" id="PR01070">
    <property type="entry name" value="ACCCTRFRASEB"/>
</dbReference>
<comment type="catalytic activity">
    <reaction evidence="13">
        <text>N(6)-carboxybiotinyl-L-lysyl-[protein] + acetyl-CoA = N(6)-biotinyl-L-lysyl-[protein] + malonyl-CoA</text>
        <dbReference type="Rhea" id="RHEA:54728"/>
        <dbReference type="Rhea" id="RHEA-COMP:10505"/>
        <dbReference type="Rhea" id="RHEA-COMP:10506"/>
        <dbReference type="ChEBI" id="CHEBI:57288"/>
        <dbReference type="ChEBI" id="CHEBI:57384"/>
        <dbReference type="ChEBI" id="CHEBI:83144"/>
        <dbReference type="ChEBI" id="CHEBI:83145"/>
        <dbReference type="EC" id="2.1.3.15"/>
    </reaction>
</comment>
<dbReference type="EMBL" id="FNDZ01000004">
    <property type="protein sequence ID" value="SDI82706.1"/>
    <property type="molecule type" value="Genomic_DNA"/>
</dbReference>
<evidence type="ECO:0000256" key="9">
    <source>
        <dbReference type="ARBA" id="ARBA00022840"/>
    </source>
</evidence>
<keyword evidence="2 13" id="KW-0444">Lipid biosynthesis</keyword>
<dbReference type="Gene3D" id="3.90.226.10">
    <property type="entry name" value="2-enoyl-CoA Hydratase, Chain A, domain 1"/>
    <property type="match status" value="1"/>
</dbReference>
<evidence type="ECO:0000256" key="2">
    <source>
        <dbReference type="ARBA" id="ARBA00022516"/>
    </source>
</evidence>
<name>A0A1G8NRU1_9CLOT</name>
<dbReference type="PANTHER" id="PTHR42995">
    <property type="entry name" value="ACETYL-COENZYME A CARBOXYLASE CARBOXYL TRANSFERASE SUBUNIT BETA, CHLOROPLASTIC"/>
    <property type="match status" value="1"/>
</dbReference>
<evidence type="ECO:0000256" key="11">
    <source>
        <dbReference type="ARBA" id="ARBA00023160"/>
    </source>
</evidence>
<dbReference type="UniPathway" id="UPA00655">
    <property type="reaction ID" value="UER00711"/>
</dbReference>
<accession>A0A1G8NRU1</accession>
<dbReference type="EC" id="2.1.3.15" evidence="13"/>
<evidence type="ECO:0000256" key="12">
    <source>
        <dbReference type="ARBA" id="ARBA00025280"/>
    </source>
</evidence>
<dbReference type="Pfam" id="PF17848">
    <property type="entry name" value="Zn_ribbon_ACC"/>
    <property type="match status" value="1"/>
</dbReference>
<evidence type="ECO:0000313" key="15">
    <source>
        <dbReference type="EMBL" id="SDI82706.1"/>
    </source>
</evidence>
<evidence type="ECO:0000256" key="1">
    <source>
        <dbReference type="ARBA" id="ARBA00004496"/>
    </source>
</evidence>
<keyword evidence="6 13" id="KW-0863">Zinc-finger</keyword>
<comment type="subunit">
    <text evidence="13">Acetyl-CoA carboxylase is a heterohexamer composed of biotin carboxyl carrier protein (AccB), biotin carboxylase (AccC) and two subunits each of ACCase subunit alpha (AccA) and ACCase subunit beta (AccD).</text>
</comment>
<dbReference type="Pfam" id="PF01039">
    <property type="entry name" value="Carboxyl_trans"/>
    <property type="match status" value="1"/>
</dbReference>
<feature type="binding site" evidence="13">
    <location>
        <position position="41"/>
    </location>
    <ligand>
        <name>Zn(2+)</name>
        <dbReference type="ChEBI" id="CHEBI:29105"/>
    </ligand>
</feature>
<dbReference type="GO" id="GO:0016743">
    <property type="term" value="F:carboxyl- or carbamoyltransferase activity"/>
    <property type="evidence" value="ECO:0007669"/>
    <property type="project" value="UniProtKB-UniRule"/>
</dbReference>
<feature type="binding site" evidence="13">
    <location>
        <position position="44"/>
    </location>
    <ligand>
        <name>Zn(2+)</name>
        <dbReference type="ChEBI" id="CHEBI:29105"/>
    </ligand>
</feature>
<dbReference type="GO" id="GO:0009317">
    <property type="term" value="C:acetyl-CoA carboxylase complex"/>
    <property type="evidence" value="ECO:0007669"/>
    <property type="project" value="InterPro"/>
</dbReference>
<feature type="zinc finger region" description="C4-type" evidence="13">
    <location>
        <begin position="41"/>
        <end position="63"/>
    </location>
</feature>
<dbReference type="InterPro" id="IPR000438">
    <property type="entry name" value="Acetyl_CoA_COase_Trfase_b_su"/>
</dbReference>
<reference evidence="15 16" key="1">
    <citation type="submission" date="2016-10" db="EMBL/GenBank/DDBJ databases">
        <authorList>
            <person name="de Groot N.N."/>
        </authorList>
    </citation>
    <scope>NUCLEOTIDE SEQUENCE [LARGE SCALE GENOMIC DNA]</scope>
    <source>
        <strain evidence="15 16">CGMCC 1.5058</strain>
    </source>
</reference>
<protein>
    <recommendedName>
        <fullName evidence="13">Acetyl-coenzyme A carboxylase carboxyl transferase subunit beta</fullName>
        <shortName evidence="13">ACCase subunit beta</shortName>
        <shortName evidence="13">Acetyl-CoA carboxylase carboxyltransferase subunit beta</shortName>
        <ecNumber evidence="13">2.1.3.15</ecNumber>
    </recommendedName>
</protein>
<feature type="binding site" evidence="13">
    <location>
        <position position="60"/>
    </location>
    <ligand>
        <name>Zn(2+)</name>
        <dbReference type="ChEBI" id="CHEBI:29105"/>
    </ligand>
</feature>
<organism evidence="15 16">
    <name type="scientific">Proteiniclasticum ruminis</name>
    <dbReference type="NCBI Taxonomy" id="398199"/>
    <lineage>
        <taxon>Bacteria</taxon>
        <taxon>Bacillati</taxon>
        <taxon>Bacillota</taxon>
        <taxon>Clostridia</taxon>
        <taxon>Eubacteriales</taxon>
        <taxon>Clostridiaceae</taxon>
        <taxon>Proteiniclasticum</taxon>
    </lineage>
</organism>
<dbReference type="InterPro" id="IPR041010">
    <property type="entry name" value="Znf-ACC"/>
</dbReference>
<dbReference type="GO" id="GO:0003989">
    <property type="term" value="F:acetyl-CoA carboxylase activity"/>
    <property type="evidence" value="ECO:0007669"/>
    <property type="project" value="InterPro"/>
</dbReference>
<comment type="function">
    <text evidence="12 13">Component of the acetyl coenzyme A carboxylase (ACC) complex. Biotin carboxylase (BC) catalyzes the carboxylation of biotin on its carrier protein (BCCP) and then the CO(2) group is transferred by the transcarboxylase to acetyl-CoA to form malonyl-CoA.</text>
</comment>
<dbReference type="HAMAP" id="MF_01395">
    <property type="entry name" value="AcetylCoA_CT_beta"/>
    <property type="match status" value="1"/>
</dbReference>
<dbReference type="AlphaFoldDB" id="A0A1G8NRU1"/>
<evidence type="ECO:0000256" key="4">
    <source>
        <dbReference type="ARBA" id="ARBA00022723"/>
    </source>
</evidence>
<comment type="pathway">
    <text evidence="13">Lipid metabolism; malonyl-CoA biosynthesis; malonyl-CoA from acetyl-CoA: step 1/1.</text>
</comment>
<dbReference type="InterPro" id="IPR029045">
    <property type="entry name" value="ClpP/crotonase-like_dom_sf"/>
</dbReference>
<evidence type="ECO:0000256" key="8">
    <source>
        <dbReference type="ARBA" id="ARBA00022833"/>
    </source>
</evidence>
<dbReference type="RefSeq" id="WP_031575682.1">
    <property type="nucleotide sequence ID" value="NZ_FNDZ01000004.1"/>
</dbReference>
<evidence type="ECO:0000256" key="13">
    <source>
        <dbReference type="HAMAP-Rule" id="MF_01395"/>
    </source>
</evidence>
<dbReference type="PROSITE" id="PS50980">
    <property type="entry name" value="COA_CT_NTER"/>
    <property type="match status" value="1"/>
</dbReference>
<keyword evidence="8 13" id="KW-0862">Zinc</keyword>
<evidence type="ECO:0000256" key="6">
    <source>
        <dbReference type="ARBA" id="ARBA00022771"/>
    </source>
</evidence>
<evidence type="ECO:0000256" key="10">
    <source>
        <dbReference type="ARBA" id="ARBA00023098"/>
    </source>
</evidence>
<keyword evidence="11 13" id="KW-0275">Fatty acid biosynthesis</keyword>
<keyword evidence="9 13" id="KW-0067">ATP-binding</keyword>
<evidence type="ECO:0000313" key="16">
    <source>
        <dbReference type="Proteomes" id="UP000183255"/>
    </source>
</evidence>
<dbReference type="GO" id="GO:0006633">
    <property type="term" value="P:fatty acid biosynthetic process"/>
    <property type="evidence" value="ECO:0007669"/>
    <property type="project" value="UniProtKB-KW"/>
</dbReference>
<dbReference type="GO" id="GO:0005524">
    <property type="term" value="F:ATP binding"/>
    <property type="evidence" value="ECO:0007669"/>
    <property type="project" value="UniProtKB-KW"/>
</dbReference>
<feature type="binding site" evidence="13">
    <location>
        <position position="63"/>
    </location>
    <ligand>
        <name>Zn(2+)</name>
        <dbReference type="ChEBI" id="CHEBI:29105"/>
    </ligand>
</feature>
<keyword evidence="7 13" id="KW-0276">Fatty acid metabolism</keyword>
<proteinExistence type="inferred from homology"/>
<evidence type="ECO:0000256" key="5">
    <source>
        <dbReference type="ARBA" id="ARBA00022741"/>
    </source>
</evidence>
<dbReference type="InterPro" id="IPR011762">
    <property type="entry name" value="COA_CT_N"/>
</dbReference>
<sequence>MALFKKERKYFALHTHGVETPSPEAVEVLTPSIPEGLYHKCRHCEKLVLREDLEKNLKICPKCGGYERMGAWERIDMILDPSTFREINDRIVGKNPLDFPDYEKKIEQVQKSSGLTEALVTGYGKIDGVKVAVGVMDASFIMGSMGSAVGEKAASLVEFATFYKLPLILFSASGGARMQEGIMSLMQMTKVSYALKKHHEEGLLYISVPTDPTTGGVTASFAMLGDFIIAEPKTLIGFAGRRVIEGTIKKKLPEDFQSAEFLLQKGFLDAVVKREELRKYLGRILRIHEGGAL</sequence>
<keyword evidence="5 13" id="KW-0547">Nucleotide-binding</keyword>
<evidence type="ECO:0000256" key="7">
    <source>
        <dbReference type="ARBA" id="ARBA00022832"/>
    </source>
</evidence>
<dbReference type="InterPro" id="IPR034733">
    <property type="entry name" value="AcCoA_carboxyl_beta"/>
</dbReference>
<comment type="cofactor">
    <cofactor evidence="13">
        <name>Zn(2+)</name>
        <dbReference type="ChEBI" id="CHEBI:29105"/>
    </cofactor>
    <text evidence="13">Binds 1 zinc ion per subunit.</text>
</comment>
<gene>
    <name evidence="13" type="primary">accD</name>
    <name evidence="15" type="ORF">SAMN05421804_104279</name>
</gene>
<dbReference type="PANTHER" id="PTHR42995:SF5">
    <property type="entry name" value="ACETYL-COENZYME A CARBOXYLASE CARBOXYL TRANSFERASE SUBUNIT BETA, CHLOROPLASTIC"/>
    <property type="match status" value="1"/>
</dbReference>
<keyword evidence="3 13" id="KW-0808">Transferase</keyword>
<keyword evidence="10 13" id="KW-0443">Lipid metabolism</keyword>
<dbReference type="GO" id="GO:0008270">
    <property type="term" value="F:zinc ion binding"/>
    <property type="evidence" value="ECO:0007669"/>
    <property type="project" value="UniProtKB-UniRule"/>
</dbReference>
<evidence type="ECO:0000259" key="14">
    <source>
        <dbReference type="PROSITE" id="PS50980"/>
    </source>
</evidence>
<comment type="subcellular location">
    <subcellularLocation>
        <location evidence="1 13">Cytoplasm</location>
    </subcellularLocation>
</comment>
<keyword evidence="4 13" id="KW-0479">Metal-binding</keyword>
<evidence type="ECO:0000256" key="3">
    <source>
        <dbReference type="ARBA" id="ARBA00022679"/>
    </source>
</evidence>
<keyword evidence="13" id="KW-0963">Cytoplasm</keyword>
<feature type="domain" description="CoA carboxyltransferase N-terminal" evidence="14">
    <location>
        <begin position="37"/>
        <end position="293"/>
    </location>
</feature>